<evidence type="ECO:0000313" key="4">
    <source>
        <dbReference type="EMBL" id="RIA82376.1"/>
    </source>
</evidence>
<dbReference type="InterPro" id="IPR000782">
    <property type="entry name" value="FAS1_domain"/>
</dbReference>
<keyword evidence="5" id="KW-1185">Reference proteome</keyword>
<accession>A0A397SCD6</accession>
<feature type="domain" description="FAS1" evidence="3">
    <location>
        <begin position="31"/>
        <end position="182"/>
    </location>
</feature>
<keyword evidence="1" id="KW-1133">Transmembrane helix</keyword>
<dbReference type="EMBL" id="QKYT01000672">
    <property type="protein sequence ID" value="RIA82376.1"/>
    <property type="molecule type" value="Genomic_DNA"/>
</dbReference>
<keyword evidence="1" id="KW-0472">Membrane</keyword>
<feature type="signal peptide" evidence="2">
    <location>
        <begin position="1"/>
        <end position="29"/>
    </location>
</feature>
<dbReference type="Proteomes" id="UP000265703">
    <property type="component" value="Unassembled WGS sequence"/>
</dbReference>
<organism evidence="4 5">
    <name type="scientific">Glomus cerebriforme</name>
    <dbReference type="NCBI Taxonomy" id="658196"/>
    <lineage>
        <taxon>Eukaryota</taxon>
        <taxon>Fungi</taxon>
        <taxon>Fungi incertae sedis</taxon>
        <taxon>Mucoromycota</taxon>
        <taxon>Glomeromycotina</taxon>
        <taxon>Glomeromycetes</taxon>
        <taxon>Glomerales</taxon>
        <taxon>Glomeraceae</taxon>
        <taxon>Glomus</taxon>
    </lineage>
</organism>
<feature type="chain" id="PRO_5017480978" evidence="2">
    <location>
        <begin position="30"/>
        <end position="385"/>
    </location>
</feature>
<dbReference type="SUPFAM" id="SSF82153">
    <property type="entry name" value="FAS1 domain"/>
    <property type="match status" value="2"/>
</dbReference>
<name>A0A397SCD6_9GLOM</name>
<dbReference type="PROSITE" id="PS50213">
    <property type="entry name" value="FAS1"/>
    <property type="match status" value="2"/>
</dbReference>
<keyword evidence="2" id="KW-0732">Signal</keyword>
<dbReference type="OrthoDB" id="286301at2759"/>
<dbReference type="InterPro" id="IPR050904">
    <property type="entry name" value="Adhesion/Biosynth-related"/>
</dbReference>
<dbReference type="Pfam" id="PF02469">
    <property type="entry name" value="Fasciclin"/>
    <property type="match status" value="2"/>
</dbReference>
<evidence type="ECO:0000259" key="3">
    <source>
        <dbReference type="PROSITE" id="PS50213"/>
    </source>
</evidence>
<protein>
    <submittedName>
        <fullName evidence="4">FAS1 domain-containing protein</fullName>
    </submittedName>
</protein>
<evidence type="ECO:0000256" key="1">
    <source>
        <dbReference type="SAM" id="Phobius"/>
    </source>
</evidence>
<dbReference type="SMART" id="SM00554">
    <property type="entry name" value="FAS1"/>
    <property type="match status" value="2"/>
</dbReference>
<dbReference type="STRING" id="658196.A0A397SCD6"/>
<dbReference type="GO" id="GO:0005615">
    <property type="term" value="C:extracellular space"/>
    <property type="evidence" value="ECO:0007669"/>
    <property type="project" value="TreeGrafter"/>
</dbReference>
<comment type="caution">
    <text evidence="4">The sequence shown here is derived from an EMBL/GenBank/DDBJ whole genome shotgun (WGS) entry which is preliminary data.</text>
</comment>
<evidence type="ECO:0000313" key="5">
    <source>
        <dbReference type="Proteomes" id="UP000265703"/>
    </source>
</evidence>
<dbReference type="Gene3D" id="2.30.180.10">
    <property type="entry name" value="FAS1 domain"/>
    <property type="match status" value="2"/>
</dbReference>
<feature type="domain" description="FAS1" evidence="3">
    <location>
        <begin position="184"/>
        <end position="313"/>
    </location>
</feature>
<gene>
    <name evidence="4" type="ORF">C1645_835470</name>
</gene>
<dbReference type="PANTHER" id="PTHR10900">
    <property type="entry name" value="PERIOSTIN-RELATED"/>
    <property type="match status" value="1"/>
</dbReference>
<evidence type="ECO:0000256" key="2">
    <source>
        <dbReference type="SAM" id="SignalP"/>
    </source>
</evidence>
<dbReference type="InterPro" id="IPR036378">
    <property type="entry name" value="FAS1_dom_sf"/>
</dbReference>
<dbReference type="AlphaFoldDB" id="A0A397SCD6"/>
<reference evidence="4 5" key="1">
    <citation type="submission" date="2018-06" db="EMBL/GenBank/DDBJ databases">
        <title>Comparative genomics reveals the genomic features of Rhizophagus irregularis, R. cerebriforme, R. diaphanum and Gigaspora rosea, and their symbiotic lifestyle signature.</title>
        <authorList>
            <person name="Morin E."/>
            <person name="San Clemente H."/>
            <person name="Chen E.C.H."/>
            <person name="De La Providencia I."/>
            <person name="Hainaut M."/>
            <person name="Kuo A."/>
            <person name="Kohler A."/>
            <person name="Murat C."/>
            <person name="Tang N."/>
            <person name="Roy S."/>
            <person name="Loubradou J."/>
            <person name="Henrissat B."/>
            <person name="Grigoriev I.V."/>
            <person name="Corradi N."/>
            <person name="Roux C."/>
            <person name="Martin F.M."/>
        </authorList>
    </citation>
    <scope>NUCLEOTIDE SEQUENCE [LARGE SCALE GENOMIC DNA]</scope>
    <source>
        <strain evidence="4 5">DAOM 227022</strain>
    </source>
</reference>
<proteinExistence type="predicted"/>
<feature type="transmembrane region" description="Helical" evidence="1">
    <location>
        <begin position="341"/>
        <end position="364"/>
    </location>
</feature>
<sequence>MYFFPSLPFIQKFLLLVIIFSNNISNVLGQTVNIANYIQTSNNLSTLRQLLSYPGLIDLFTLLNSPSTGVEKLTLFAPTNDAFISSGLDLTNGAFVSNLLKYHTVPDQEILSKDLTPILVINTLLNDSSLVRLPNGGQVLYITKSFQGDITINNGNSNTPAKVIQVDIICTNGVIHLIDSVIVPPLSLIDTANNLGLTQFLNAFTNANLLSNVNTSIGMTIFVPTNDAFNRPNILSMGSTELNSLLKLHVINGTSIYEIKDGLNIESSSPGKNLHFIVKNDGLNNTIYVNNGKVEKSDVLLQNGVMYIIDNVILPLENNVDDKKNSFNSDYIANHTRDKKLIIGTVLGGICGGIVISLFSCMLYKWYRAQKNTKSITTSSSNNKT</sequence>
<dbReference type="PANTHER" id="PTHR10900:SF77">
    <property type="entry name" value="FI19380P1"/>
    <property type="match status" value="1"/>
</dbReference>
<keyword evidence="1" id="KW-0812">Transmembrane</keyword>